<reference evidence="1 2" key="1">
    <citation type="journal article" date="2016" name="Int. J. Syst. Evol. Microbiol.">
        <title>Panacibacter ginsenosidivorans gen. nov., sp. nov., with ginsenoside converting activity isolated from soil of a ginseng field.</title>
        <authorList>
            <person name="Siddiqi M.Z."/>
            <person name="Muhammad Shafi S."/>
            <person name="Choi K.D."/>
            <person name="Im W.T."/>
        </authorList>
    </citation>
    <scope>NUCLEOTIDE SEQUENCE [LARGE SCALE GENOMIC DNA]</scope>
    <source>
        <strain evidence="1 2">Gsoil1550</strain>
    </source>
</reference>
<dbReference type="RefSeq" id="WP_147189584.1">
    <property type="nucleotide sequence ID" value="NZ_CP042435.1"/>
</dbReference>
<evidence type="ECO:0000313" key="2">
    <source>
        <dbReference type="Proteomes" id="UP000321533"/>
    </source>
</evidence>
<dbReference type="AlphaFoldDB" id="A0A5B8V8G3"/>
<organism evidence="1 2">
    <name type="scientific">Panacibacter ginsenosidivorans</name>
    <dbReference type="NCBI Taxonomy" id="1813871"/>
    <lineage>
        <taxon>Bacteria</taxon>
        <taxon>Pseudomonadati</taxon>
        <taxon>Bacteroidota</taxon>
        <taxon>Chitinophagia</taxon>
        <taxon>Chitinophagales</taxon>
        <taxon>Chitinophagaceae</taxon>
        <taxon>Panacibacter</taxon>
    </lineage>
</organism>
<proteinExistence type="predicted"/>
<accession>A0A5B8V8G3</accession>
<gene>
    <name evidence="1" type="ORF">FRZ67_10895</name>
</gene>
<dbReference type="KEGG" id="pgin:FRZ67_10895"/>
<evidence type="ECO:0000313" key="1">
    <source>
        <dbReference type="EMBL" id="QEC67777.1"/>
    </source>
</evidence>
<dbReference type="PROSITE" id="PS51257">
    <property type="entry name" value="PROKAR_LIPOPROTEIN"/>
    <property type="match status" value="1"/>
</dbReference>
<dbReference type="EMBL" id="CP042435">
    <property type="protein sequence ID" value="QEC67777.1"/>
    <property type="molecule type" value="Genomic_DNA"/>
</dbReference>
<sequence>MRLVIIFIITGLISCKKHDLPNYCSEIGTIKKGSTLGLSCPDALFIVRSDNKIVEPVITHDLLNGFSEGDVIRFGHKEIFLGMRSCGENIETAELLCVDTFKPNK</sequence>
<protein>
    <submittedName>
        <fullName evidence="1">Uncharacterized protein</fullName>
    </submittedName>
</protein>
<keyword evidence="2" id="KW-1185">Reference proteome</keyword>
<dbReference type="Proteomes" id="UP000321533">
    <property type="component" value="Chromosome"/>
</dbReference>
<name>A0A5B8V8G3_9BACT</name>